<dbReference type="CDD" id="cd11614">
    <property type="entry name" value="SAF_CpaB_FlgA_like"/>
    <property type="match status" value="1"/>
</dbReference>
<dbReference type="SMART" id="SM00858">
    <property type="entry name" value="SAF"/>
    <property type="match status" value="1"/>
</dbReference>
<organism evidence="2 3">
    <name type="scientific">Microbacterium sediminicola</name>
    <dbReference type="NCBI Taxonomy" id="415210"/>
    <lineage>
        <taxon>Bacteria</taxon>
        <taxon>Bacillati</taxon>
        <taxon>Actinomycetota</taxon>
        <taxon>Actinomycetes</taxon>
        <taxon>Micrococcales</taxon>
        <taxon>Microbacteriaceae</taxon>
        <taxon>Microbacterium</taxon>
    </lineage>
</organism>
<dbReference type="Pfam" id="PF08666">
    <property type="entry name" value="SAF"/>
    <property type="match status" value="1"/>
</dbReference>
<comment type="caution">
    <text evidence="2">The sequence shown here is derived from an EMBL/GenBank/DDBJ whole genome shotgun (WGS) entry which is preliminary data.</text>
</comment>
<proteinExistence type="predicted"/>
<name>A0ABN2HLR6_9MICO</name>
<reference evidence="2 3" key="1">
    <citation type="journal article" date="2019" name="Int. J. Syst. Evol. Microbiol.">
        <title>The Global Catalogue of Microorganisms (GCM) 10K type strain sequencing project: providing services to taxonomists for standard genome sequencing and annotation.</title>
        <authorList>
            <consortium name="The Broad Institute Genomics Platform"/>
            <consortium name="The Broad Institute Genome Sequencing Center for Infectious Disease"/>
            <person name="Wu L."/>
            <person name="Ma J."/>
        </authorList>
    </citation>
    <scope>NUCLEOTIDE SEQUENCE [LARGE SCALE GENOMIC DNA]</scope>
    <source>
        <strain evidence="2 3">JCM 15577</strain>
    </source>
</reference>
<evidence type="ECO:0000313" key="2">
    <source>
        <dbReference type="EMBL" id="GAA1689512.1"/>
    </source>
</evidence>
<evidence type="ECO:0000313" key="3">
    <source>
        <dbReference type="Proteomes" id="UP001501690"/>
    </source>
</evidence>
<dbReference type="EMBL" id="BAAAPL010000001">
    <property type="protein sequence ID" value="GAA1689512.1"/>
    <property type="molecule type" value="Genomic_DNA"/>
</dbReference>
<accession>A0ABN2HLR6</accession>
<evidence type="ECO:0000259" key="1">
    <source>
        <dbReference type="SMART" id="SM00858"/>
    </source>
</evidence>
<feature type="domain" description="SAF" evidence="1">
    <location>
        <begin position="25"/>
        <end position="87"/>
    </location>
</feature>
<protein>
    <recommendedName>
        <fullName evidence="1">SAF domain-containing protein</fullName>
    </recommendedName>
</protein>
<dbReference type="Proteomes" id="UP001501690">
    <property type="component" value="Unassembled WGS sequence"/>
</dbReference>
<keyword evidence="3" id="KW-1185">Reference proteome</keyword>
<gene>
    <name evidence="2" type="ORF">GCM10009808_03020</name>
</gene>
<dbReference type="InterPro" id="IPR013974">
    <property type="entry name" value="SAF"/>
</dbReference>
<sequence>MLGIVLIAGSIAGVWLVVAGARTTEPVYAAAHTLVAGQTVEAGDLVVVDVALGASAGRYLSREPLPGEAVVTRTIRSGELVPADDIVAVATVKTATVVVRTSGDVPASVVPGSVVELWSAPSLGQGEYDAPRILVADVVVAGILDEESVIAGDGMSVEISVPRSDVAGVLDAVAGGDALSIVPTRG</sequence>